<dbReference type="Gene3D" id="3.40.930.10">
    <property type="entry name" value="Mannitol-specific EII, Chain A"/>
    <property type="match status" value="1"/>
</dbReference>
<dbReference type="AlphaFoldDB" id="A0A1F5YHI0"/>
<dbReference type="Pfam" id="PF00359">
    <property type="entry name" value="PTS_EIIA_2"/>
    <property type="match status" value="1"/>
</dbReference>
<organism evidence="2 3">
    <name type="scientific">Candidatus Glassbacteria bacterium GWA2_58_10</name>
    <dbReference type="NCBI Taxonomy" id="1817865"/>
    <lineage>
        <taxon>Bacteria</taxon>
        <taxon>Candidatus Glassiibacteriota</taxon>
    </lineage>
</organism>
<dbReference type="EMBL" id="MFIV01000028">
    <property type="protein sequence ID" value="OGF99321.1"/>
    <property type="molecule type" value="Genomic_DNA"/>
</dbReference>
<feature type="domain" description="PTS EIIA type-2" evidence="1">
    <location>
        <begin position="58"/>
        <end position="201"/>
    </location>
</feature>
<name>A0A1F5YHI0_9BACT</name>
<dbReference type="CDD" id="cd00211">
    <property type="entry name" value="PTS_IIA_fru"/>
    <property type="match status" value="1"/>
</dbReference>
<dbReference type="InterPro" id="IPR002178">
    <property type="entry name" value="PTS_EIIA_type-2_dom"/>
</dbReference>
<dbReference type="SUPFAM" id="SSF55804">
    <property type="entry name" value="Phoshotransferase/anion transport protein"/>
    <property type="match status" value="1"/>
</dbReference>
<evidence type="ECO:0000313" key="2">
    <source>
        <dbReference type="EMBL" id="OGF99321.1"/>
    </source>
</evidence>
<evidence type="ECO:0000313" key="3">
    <source>
        <dbReference type="Proteomes" id="UP000176992"/>
    </source>
</evidence>
<dbReference type="InterPro" id="IPR051541">
    <property type="entry name" value="PTS_SugarTrans_NitroReg"/>
</dbReference>
<accession>A0A1F5YHI0</accession>
<dbReference type="InterPro" id="IPR016152">
    <property type="entry name" value="PTrfase/Anion_transptr"/>
</dbReference>
<comment type="caution">
    <text evidence="2">The sequence shown here is derived from an EMBL/GenBank/DDBJ whole genome shotgun (WGS) entry which is preliminary data.</text>
</comment>
<sequence>MPGPGYNVSSRPGRFSDCIRERQRKAEAFSEPLDISYNCKSEYYRVIIRSWTTMELKELFNASNVNLDLEAQGKDEVLLELINLLHLDEKAKEMLFKMLKKRENLGSTGIGKGFAIPHCRSLVVDKLNVAFARQRQGIDFNSIDDKPAHYFFLIVAPPVEISNYYLPVLGKVAQFCKISDITSRLDKLTKVEDFLKLLADSGS</sequence>
<dbReference type="Proteomes" id="UP000176992">
    <property type="component" value="Unassembled WGS sequence"/>
</dbReference>
<reference evidence="2 3" key="1">
    <citation type="journal article" date="2016" name="Nat. Commun.">
        <title>Thousands of microbial genomes shed light on interconnected biogeochemical processes in an aquifer system.</title>
        <authorList>
            <person name="Anantharaman K."/>
            <person name="Brown C.T."/>
            <person name="Hug L.A."/>
            <person name="Sharon I."/>
            <person name="Castelle C.J."/>
            <person name="Probst A.J."/>
            <person name="Thomas B.C."/>
            <person name="Singh A."/>
            <person name="Wilkins M.J."/>
            <person name="Karaoz U."/>
            <person name="Brodie E.L."/>
            <person name="Williams K.H."/>
            <person name="Hubbard S.S."/>
            <person name="Banfield J.F."/>
        </authorList>
    </citation>
    <scope>NUCLEOTIDE SEQUENCE [LARGE SCALE GENOMIC DNA]</scope>
</reference>
<proteinExistence type="predicted"/>
<protein>
    <recommendedName>
        <fullName evidence="1">PTS EIIA type-2 domain-containing protein</fullName>
    </recommendedName>
</protein>
<dbReference type="PROSITE" id="PS51094">
    <property type="entry name" value="PTS_EIIA_TYPE_2"/>
    <property type="match status" value="1"/>
</dbReference>
<evidence type="ECO:0000259" key="1">
    <source>
        <dbReference type="PROSITE" id="PS51094"/>
    </source>
</evidence>
<gene>
    <name evidence="2" type="ORF">A2Z86_04220</name>
</gene>
<dbReference type="PANTHER" id="PTHR47738">
    <property type="entry name" value="PTS SYSTEM FRUCTOSE-LIKE EIIA COMPONENT-RELATED"/>
    <property type="match status" value="1"/>
</dbReference>